<name>A0A1H1XVX8_9GAMM</name>
<gene>
    <name evidence="2" type="ORF">SAMN05216271_3689</name>
</gene>
<reference evidence="3" key="1">
    <citation type="submission" date="2016-10" db="EMBL/GenBank/DDBJ databases">
        <authorList>
            <person name="Varghese N."/>
            <person name="Submissions S."/>
        </authorList>
    </citation>
    <scope>NUCLEOTIDE SEQUENCE [LARGE SCALE GENOMIC DNA]</scope>
    <source>
        <strain evidence="3">JCM 14963</strain>
    </source>
</reference>
<organism evidence="2 3">
    <name type="scientific">Halopseudomonas sabulinigri</name>
    <dbReference type="NCBI Taxonomy" id="472181"/>
    <lineage>
        <taxon>Bacteria</taxon>
        <taxon>Pseudomonadati</taxon>
        <taxon>Pseudomonadota</taxon>
        <taxon>Gammaproteobacteria</taxon>
        <taxon>Pseudomonadales</taxon>
        <taxon>Pseudomonadaceae</taxon>
        <taxon>Halopseudomonas</taxon>
    </lineage>
</organism>
<dbReference type="RefSeq" id="WP_092288259.1">
    <property type="nucleotide sequence ID" value="NZ_LT629763.1"/>
</dbReference>
<evidence type="ECO:0008006" key="4">
    <source>
        <dbReference type="Google" id="ProtNLM"/>
    </source>
</evidence>
<feature type="transmembrane region" description="Helical" evidence="1">
    <location>
        <begin position="12"/>
        <end position="29"/>
    </location>
</feature>
<evidence type="ECO:0000313" key="2">
    <source>
        <dbReference type="EMBL" id="SDT13362.1"/>
    </source>
</evidence>
<accession>A0A1H1XVX8</accession>
<evidence type="ECO:0000256" key="1">
    <source>
        <dbReference type="SAM" id="Phobius"/>
    </source>
</evidence>
<keyword evidence="1" id="KW-1133">Transmembrane helix</keyword>
<keyword evidence="1" id="KW-0812">Transmembrane</keyword>
<dbReference type="EMBL" id="LT629763">
    <property type="protein sequence ID" value="SDT13362.1"/>
    <property type="molecule type" value="Genomic_DNA"/>
</dbReference>
<evidence type="ECO:0000313" key="3">
    <source>
        <dbReference type="Proteomes" id="UP000243413"/>
    </source>
</evidence>
<sequence>MAEFLDAFWPNLAATAIGVVLGLPVALYLNRQFTIKAMETEVTESKKLLSDAITTLVESCVYNIKVLNNMNQLSLDGQVMRNPDLRTTTWGTLSVILVHHLRDPGLLEVTSHHWLRLNRLEELNSQVFAMQTGQAPLPQEPITLADYICELHRSASDLAAHAHEISERLQHLQGQGAS</sequence>
<dbReference type="Proteomes" id="UP000243413">
    <property type="component" value="Chromosome I"/>
</dbReference>
<keyword evidence="1" id="KW-0472">Membrane</keyword>
<protein>
    <recommendedName>
        <fullName evidence="4">DUF2489 domain-containing protein</fullName>
    </recommendedName>
</protein>
<dbReference type="OrthoDB" id="7064493at2"/>
<dbReference type="AlphaFoldDB" id="A0A1H1XVX8"/>
<proteinExistence type="predicted"/>